<feature type="region of interest" description="Disordered" evidence="1">
    <location>
        <begin position="124"/>
        <end position="144"/>
    </location>
</feature>
<dbReference type="Proteomes" id="UP000799776">
    <property type="component" value="Unassembled WGS sequence"/>
</dbReference>
<keyword evidence="3" id="KW-1185">Reference proteome</keyword>
<dbReference type="AlphaFoldDB" id="A0A6A5YEF5"/>
<evidence type="ECO:0000313" key="3">
    <source>
        <dbReference type="Proteomes" id="UP000799776"/>
    </source>
</evidence>
<sequence length="144" mass="15499">MSRTGQNTTNGYKRSWSMDKECSEASLITQGRTNHTAAAAAVAACAKGSPELTGAPASATYQNQRRIDDLRFIGSWTSGNSSHPAATVATPDRTVGGNAQFFGFRAQAATPNTQDPLRRWMTEDVKTGPWNSEAADASHKHRQD</sequence>
<proteinExistence type="predicted"/>
<organism evidence="2 3">
    <name type="scientific">Saccharata proteae CBS 121410</name>
    <dbReference type="NCBI Taxonomy" id="1314787"/>
    <lineage>
        <taxon>Eukaryota</taxon>
        <taxon>Fungi</taxon>
        <taxon>Dikarya</taxon>
        <taxon>Ascomycota</taxon>
        <taxon>Pezizomycotina</taxon>
        <taxon>Dothideomycetes</taxon>
        <taxon>Dothideomycetes incertae sedis</taxon>
        <taxon>Botryosphaeriales</taxon>
        <taxon>Saccharataceae</taxon>
        <taxon>Saccharata</taxon>
    </lineage>
</organism>
<evidence type="ECO:0000256" key="1">
    <source>
        <dbReference type="SAM" id="MobiDB-lite"/>
    </source>
</evidence>
<dbReference type="EMBL" id="ML978715">
    <property type="protein sequence ID" value="KAF2089164.1"/>
    <property type="molecule type" value="Genomic_DNA"/>
</dbReference>
<name>A0A6A5YEF5_9PEZI</name>
<gene>
    <name evidence="2" type="ORF">K490DRAFT_64371</name>
</gene>
<reference evidence="2" key="1">
    <citation type="journal article" date="2020" name="Stud. Mycol.">
        <title>101 Dothideomycetes genomes: a test case for predicting lifestyles and emergence of pathogens.</title>
        <authorList>
            <person name="Haridas S."/>
            <person name="Albert R."/>
            <person name="Binder M."/>
            <person name="Bloem J."/>
            <person name="Labutti K."/>
            <person name="Salamov A."/>
            <person name="Andreopoulos B."/>
            <person name="Baker S."/>
            <person name="Barry K."/>
            <person name="Bills G."/>
            <person name="Bluhm B."/>
            <person name="Cannon C."/>
            <person name="Castanera R."/>
            <person name="Culley D."/>
            <person name="Daum C."/>
            <person name="Ezra D."/>
            <person name="Gonzalez J."/>
            <person name="Henrissat B."/>
            <person name="Kuo A."/>
            <person name="Liang C."/>
            <person name="Lipzen A."/>
            <person name="Lutzoni F."/>
            <person name="Magnuson J."/>
            <person name="Mondo S."/>
            <person name="Nolan M."/>
            <person name="Ohm R."/>
            <person name="Pangilinan J."/>
            <person name="Park H.-J."/>
            <person name="Ramirez L."/>
            <person name="Alfaro M."/>
            <person name="Sun H."/>
            <person name="Tritt A."/>
            <person name="Yoshinaga Y."/>
            <person name="Zwiers L.-H."/>
            <person name="Turgeon B."/>
            <person name="Goodwin S."/>
            <person name="Spatafora J."/>
            <person name="Crous P."/>
            <person name="Grigoriev I."/>
        </authorList>
    </citation>
    <scope>NUCLEOTIDE SEQUENCE</scope>
    <source>
        <strain evidence="2">CBS 121410</strain>
    </source>
</reference>
<accession>A0A6A5YEF5</accession>
<evidence type="ECO:0000313" key="2">
    <source>
        <dbReference type="EMBL" id="KAF2089164.1"/>
    </source>
</evidence>
<protein>
    <submittedName>
        <fullName evidence="2">Uncharacterized protein</fullName>
    </submittedName>
</protein>